<dbReference type="PROSITE" id="PS00070">
    <property type="entry name" value="ALDEHYDE_DEHYDR_CYS"/>
    <property type="match status" value="1"/>
</dbReference>
<dbReference type="AlphaFoldDB" id="A0A3B0BWY1"/>
<feature type="domain" description="Aldehyde dehydrogenase" evidence="5">
    <location>
        <begin position="5"/>
        <end position="455"/>
    </location>
</feature>
<reference evidence="6 7" key="1">
    <citation type="submission" date="2018-10" db="EMBL/GenBank/DDBJ databases">
        <title>Ulvibacterium marinum gen. nov., sp. nov., a novel marine bacterium of the family Flavobacteriaceae, isolated from a culture of the green alga Ulva prolifera.</title>
        <authorList>
            <person name="Zhang Z."/>
        </authorList>
    </citation>
    <scope>NUCLEOTIDE SEQUENCE [LARGE SCALE GENOMIC DNA]</scope>
    <source>
        <strain evidence="6 7">CCMM003</strain>
    </source>
</reference>
<evidence type="ECO:0000313" key="7">
    <source>
        <dbReference type="Proteomes" id="UP000276603"/>
    </source>
</evidence>
<proteinExistence type="inferred from homology"/>
<organism evidence="6 7">
    <name type="scientific">Ulvibacterium marinum</name>
    <dbReference type="NCBI Taxonomy" id="2419782"/>
    <lineage>
        <taxon>Bacteria</taxon>
        <taxon>Pseudomonadati</taxon>
        <taxon>Bacteroidota</taxon>
        <taxon>Flavobacteriia</taxon>
        <taxon>Flavobacteriales</taxon>
        <taxon>Flavobacteriaceae</taxon>
        <taxon>Ulvibacterium</taxon>
    </lineage>
</organism>
<dbReference type="PROSITE" id="PS00687">
    <property type="entry name" value="ALDEHYDE_DEHYDR_GLU"/>
    <property type="match status" value="1"/>
</dbReference>
<dbReference type="CDD" id="cd07102">
    <property type="entry name" value="ALDH_EDX86601"/>
    <property type="match status" value="1"/>
</dbReference>
<dbReference type="SUPFAM" id="SSF53720">
    <property type="entry name" value="ALDH-like"/>
    <property type="match status" value="1"/>
</dbReference>
<dbReference type="PANTHER" id="PTHR11699">
    <property type="entry name" value="ALDEHYDE DEHYDROGENASE-RELATED"/>
    <property type="match status" value="1"/>
</dbReference>
<keyword evidence="7" id="KW-1185">Reference proteome</keyword>
<evidence type="ECO:0000256" key="3">
    <source>
        <dbReference type="PROSITE-ProRule" id="PRU10007"/>
    </source>
</evidence>
<dbReference type="FunFam" id="3.40.309.10:FF:000009">
    <property type="entry name" value="Aldehyde dehydrogenase A"/>
    <property type="match status" value="1"/>
</dbReference>
<protein>
    <submittedName>
        <fullName evidence="6">Aldehyde dehydrogenase family protein</fullName>
    </submittedName>
</protein>
<dbReference type="Proteomes" id="UP000276603">
    <property type="component" value="Unassembled WGS sequence"/>
</dbReference>
<comment type="similarity">
    <text evidence="1 4">Belongs to the aldehyde dehydrogenase family.</text>
</comment>
<gene>
    <name evidence="6" type="ORF">D7Z94_21995</name>
</gene>
<evidence type="ECO:0000256" key="1">
    <source>
        <dbReference type="ARBA" id="ARBA00009986"/>
    </source>
</evidence>
<accession>A0A3B0BWY1</accession>
<dbReference type="InterPro" id="IPR016161">
    <property type="entry name" value="Ald_DH/histidinol_DH"/>
</dbReference>
<dbReference type="InterPro" id="IPR015590">
    <property type="entry name" value="Aldehyde_DH_dom"/>
</dbReference>
<evidence type="ECO:0000259" key="5">
    <source>
        <dbReference type="Pfam" id="PF00171"/>
    </source>
</evidence>
<sequence length="462" mass="50490">MKMRDTISPIDGSVYCSTKEHGSKDIEDAINLASKAFPVWADLPIKERAHYITSFVTAIVADKEDIAKEITWQMGRPVGQSPGEIGGFEDRANYMIGIAEEALAPYIPEDQSPGKRFVDRVPLGIISVLSPWNYPFLTSVNAIIPALMAGNVVILKHSFQTPLVAERYAQAAIKAGLPKGVFQILHLNHENTAKLIADPKLGGVCFTGSVKGGIAVQRALTNTFVPCGLELGGKDPAYVRADANLDYSIENLVDGSFFNSGQSCCGIERIYVHESVYDTFIDGFVSLTKGYRLGNPLEQEINLGPMVKTEAANYVRTQIGKALDKGAISLVDESLFPASKKNSPYLSPHVLVNVDHSMDVMTEESFGPVVGIMKVKDDSEAIQLMNDSQYGLTASVWTTDTDKAQSIGHRIEAGTVFMNRCDYLDPALAWTGVKNSGRGVTLSKLGYEHLTRTKSFHFRKME</sequence>
<dbReference type="EMBL" id="RBCJ01000005">
    <property type="protein sequence ID" value="RKN77903.1"/>
    <property type="molecule type" value="Genomic_DNA"/>
</dbReference>
<dbReference type="OrthoDB" id="1394754at2"/>
<dbReference type="InterPro" id="IPR029510">
    <property type="entry name" value="Ald_DH_CS_GLU"/>
</dbReference>
<dbReference type="GO" id="GO:0016620">
    <property type="term" value="F:oxidoreductase activity, acting on the aldehyde or oxo group of donors, NAD or NADP as acceptor"/>
    <property type="evidence" value="ECO:0007669"/>
    <property type="project" value="InterPro"/>
</dbReference>
<feature type="active site" evidence="3">
    <location>
        <position position="230"/>
    </location>
</feature>
<dbReference type="InterPro" id="IPR016162">
    <property type="entry name" value="Ald_DH_N"/>
</dbReference>
<name>A0A3B0BWY1_9FLAO</name>
<dbReference type="Gene3D" id="3.40.309.10">
    <property type="entry name" value="Aldehyde Dehydrogenase, Chain A, domain 2"/>
    <property type="match status" value="1"/>
</dbReference>
<dbReference type="Pfam" id="PF00171">
    <property type="entry name" value="Aldedh"/>
    <property type="match status" value="1"/>
</dbReference>
<evidence type="ECO:0000313" key="6">
    <source>
        <dbReference type="EMBL" id="RKN77903.1"/>
    </source>
</evidence>
<evidence type="ECO:0000256" key="2">
    <source>
        <dbReference type="ARBA" id="ARBA00023002"/>
    </source>
</evidence>
<dbReference type="Gene3D" id="3.40.605.10">
    <property type="entry name" value="Aldehyde Dehydrogenase, Chain A, domain 1"/>
    <property type="match status" value="1"/>
</dbReference>
<dbReference type="InterPro" id="IPR016163">
    <property type="entry name" value="Ald_DH_C"/>
</dbReference>
<keyword evidence="2 4" id="KW-0560">Oxidoreductase</keyword>
<comment type="caution">
    <text evidence="6">The sequence shown here is derived from an EMBL/GenBank/DDBJ whole genome shotgun (WGS) entry which is preliminary data.</text>
</comment>
<evidence type="ECO:0000256" key="4">
    <source>
        <dbReference type="RuleBase" id="RU003345"/>
    </source>
</evidence>
<dbReference type="InterPro" id="IPR016160">
    <property type="entry name" value="Ald_DH_CS_CYS"/>
</dbReference>